<dbReference type="GO" id="GO:0005829">
    <property type="term" value="C:cytosol"/>
    <property type="evidence" value="ECO:0007669"/>
    <property type="project" value="TreeGrafter"/>
</dbReference>
<dbReference type="Pfam" id="PF01168">
    <property type="entry name" value="Ala_racemase_N"/>
    <property type="match status" value="1"/>
</dbReference>
<dbReference type="Proteomes" id="UP000315389">
    <property type="component" value="Unassembled WGS sequence"/>
</dbReference>
<protein>
    <recommendedName>
        <fullName evidence="4">Alanine racemase</fullName>
        <ecNumber evidence="4">5.1.1.1</ecNumber>
    </recommendedName>
</protein>
<dbReference type="FunFam" id="3.20.20.10:FF:000002">
    <property type="entry name" value="Alanine racemase"/>
    <property type="match status" value="1"/>
</dbReference>
<dbReference type="GO" id="GO:0030632">
    <property type="term" value="P:D-alanine biosynthetic process"/>
    <property type="evidence" value="ECO:0007669"/>
    <property type="project" value="UniProtKB-UniRule"/>
</dbReference>
<comment type="cofactor">
    <cofactor evidence="1 4 5">
        <name>pyridoxal 5'-phosphate</name>
        <dbReference type="ChEBI" id="CHEBI:597326"/>
    </cofactor>
</comment>
<feature type="active site" description="Proton acceptor; specific for D-alanine" evidence="4">
    <location>
        <position position="38"/>
    </location>
</feature>
<evidence type="ECO:0000256" key="1">
    <source>
        <dbReference type="ARBA" id="ARBA00001933"/>
    </source>
</evidence>
<evidence type="ECO:0000256" key="3">
    <source>
        <dbReference type="ARBA" id="ARBA00023235"/>
    </source>
</evidence>
<evidence type="ECO:0000313" key="8">
    <source>
        <dbReference type="EMBL" id="TQL65050.1"/>
    </source>
</evidence>
<dbReference type="SMART" id="SM01005">
    <property type="entry name" value="Ala_racemase_C"/>
    <property type="match status" value="1"/>
</dbReference>
<dbReference type="HAMAP" id="MF_01201">
    <property type="entry name" value="Ala_racemase"/>
    <property type="match status" value="1"/>
</dbReference>
<dbReference type="GO" id="GO:0009252">
    <property type="term" value="P:peptidoglycan biosynthetic process"/>
    <property type="evidence" value="ECO:0007669"/>
    <property type="project" value="TreeGrafter"/>
</dbReference>
<evidence type="ECO:0000256" key="2">
    <source>
        <dbReference type="ARBA" id="ARBA00022898"/>
    </source>
</evidence>
<dbReference type="InterPro" id="IPR011079">
    <property type="entry name" value="Ala_racemase_C"/>
</dbReference>
<dbReference type="Pfam" id="PF00842">
    <property type="entry name" value="Ala_racemase_C"/>
    <property type="match status" value="1"/>
</dbReference>
<dbReference type="InterPro" id="IPR001608">
    <property type="entry name" value="Ala_racemase_N"/>
</dbReference>
<feature type="binding site" evidence="4 6">
    <location>
        <position position="136"/>
    </location>
    <ligand>
        <name>substrate</name>
    </ligand>
</feature>
<dbReference type="PRINTS" id="PR00992">
    <property type="entry name" value="ALARACEMASE"/>
</dbReference>
<reference evidence="8 9" key="1">
    <citation type="submission" date="2019-06" db="EMBL/GenBank/DDBJ databases">
        <title>Sequencing the genomes of 1000 actinobacteria strains.</title>
        <authorList>
            <person name="Klenk H.-P."/>
        </authorList>
    </citation>
    <scope>NUCLEOTIDE SEQUENCE [LARGE SCALE GENOMIC DNA]</scope>
    <source>
        <strain evidence="8 9">DSM 4813</strain>
    </source>
</reference>
<accession>A0A542ZXV8</accession>
<feature type="active site" description="Proton acceptor; specific for L-alanine" evidence="4">
    <location>
        <position position="270"/>
    </location>
</feature>
<feature type="binding site" evidence="4 6">
    <location>
        <position position="326"/>
    </location>
    <ligand>
        <name>substrate</name>
    </ligand>
</feature>
<dbReference type="CDD" id="cd00430">
    <property type="entry name" value="PLPDE_III_AR"/>
    <property type="match status" value="1"/>
</dbReference>
<feature type="domain" description="Alanine racemase C-terminal" evidence="7">
    <location>
        <begin position="249"/>
        <end position="385"/>
    </location>
</feature>
<comment type="catalytic activity">
    <reaction evidence="4">
        <text>L-alanine = D-alanine</text>
        <dbReference type="Rhea" id="RHEA:20249"/>
        <dbReference type="ChEBI" id="CHEBI:57416"/>
        <dbReference type="ChEBI" id="CHEBI:57972"/>
        <dbReference type="EC" id="5.1.1.1"/>
    </reaction>
</comment>
<dbReference type="InterPro" id="IPR000821">
    <property type="entry name" value="Ala_racemase"/>
</dbReference>
<dbReference type="InterPro" id="IPR009006">
    <property type="entry name" value="Ala_racemase/Decarboxylase_C"/>
</dbReference>
<evidence type="ECO:0000256" key="5">
    <source>
        <dbReference type="PIRSR" id="PIRSR600821-50"/>
    </source>
</evidence>
<evidence type="ECO:0000259" key="7">
    <source>
        <dbReference type="SMART" id="SM01005"/>
    </source>
</evidence>
<dbReference type="AlphaFoldDB" id="A0A542ZXV8"/>
<keyword evidence="3 4" id="KW-0413">Isomerase</keyword>
<dbReference type="PANTHER" id="PTHR30511">
    <property type="entry name" value="ALANINE RACEMASE"/>
    <property type="match status" value="1"/>
</dbReference>
<dbReference type="SUPFAM" id="SSF50621">
    <property type="entry name" value="Alanine racemase C-terminal domain-like"/>
    <property type="match status" value="1"/>
</dbReference>
<evidence type="ECO:0000256" key="6">
    <source>
        <dbReference type="PIRSR" id="PIRSR600821-52"/>
    </source>
</evidence>
<dbReference type="PANTHER" id="PTHR30511:SF0">
    <property type="entry name" value="ALANINE RACEMASE, CATABOLIC-RELATED"/>
    <property type="match status" value="1"/>
</dbReference>
<dbReference type="RefSeq" id="WP_142120467.1">
    <property type="nucleotide sequence ID" value="NZ_BAAASV010000002.1"/>
</dbReference>
<comment type="pathway">
    <text evidence="4">Amino-acid biosynthesis; D-alanine biosynthesis; D-alanine from L-alanine: step 1/1.</text>
</comment>
<name>A0A542ZXV8_RARFA</name>
<dbReference type="Gene3D" id="3.20.20.10">
    <property type="entry name" value="Alanine racemase"/>
    <property type="match status" value="1"/>
</dbReference>
<feature type="modified residue" description="N6-(pyridoxal phosphate)lysine" evidence="4 5">
    <location>
        <position position="38"/>
    </location>
</feature>
<dbReference type="Gene3D" id="2.40.37.10">
    <property type="entry name" value="Lyase, Ornithine Decarboxylase, Chain A, domain 1"/>
    <property type="match status" value="1"/>
</dbReference>
<organism evidence="8 9">
    <name type="scientific">Rarobacter faecitabidus</name>
    <dbReference type="NCBI Taxonomy" id="13243"/>
    <lineage>
        <taxon>Bacteria</taxon>
        <taxon>Bacillati</taxon>
        <taxon>Actinomycetota</taxon>
        <taxon>Actinomycetes</taxon>
        <taxon>Micrococcales</taxon>
        <taxon>Rarobacteraceae</taxon>
        <taxon>Rarobacter</taxon>
    </lineage>
</organism>
<evidence type="ECO:0000313" key="9">
    <source>
        <dbReference type="Proteomes" id="UP000315389"/>
    </source>
</evidence>
<comment type="function">
    <text evidence="4">Catalyzes the interconversion of L-alanine and D-alanine. May also act on other amino acids.</text>
</comment>
<comment type="caution">
    <text evidence="8">The sequence shown here is derived from an EMBL/GenBank/DDBJ whole genome shotgun (WGS) entry which is preliminary data.</text>
</comment>
<proteinExistence type="inferred from homology"/>
<comment type="similarity">
    <text evidence="4">Belongs to the alanine racemase family.</text>
</comment>
<gene>
    <name evidence="8" type="ORF">FB461_1583</name>
</gene>
<dbReference type="InterPro" id="IPR029066">
    <property type="entry name" value="PLP-binding_barrel"/>
</dbReference>
<dbReference type="GO" id="GO:0008784">
    <property type="term" value="F:alanine racemase activity"/>
    <property type="evidence" value="ECO:0007669"/>
    <property type="project" value="UniProtKB-UniRule"/>
</dbReference>
<evidence type="ECO:0000256" key="4">
    <source>
        <dbReference type="HAMAP-Rule" id="MF_01201"/>
    </source>
</evidence>
<dbReference type="UniPathway" id="UPA00042">
    <property type="reaction ID" value="UER00497"/>
</dbReference>
<dbReference type="SUPFAM" id="SSF51419">
    <property type="entry name" value="PLP-binding barrel"/>
    <property type="match status" value="1"/>
</dbReference>
<dbReference type="EMBL" id="VFOS01000001">
    <property type="protein sequence ID" value="TQL65050.1"/>
    <property type="molecule type" value="Genomic_DNA"/>
</dbReference>
<keyword evidence="9" id="KW-1185">Reference proteome</keyword>
<keyword evidence="2 4" id="KW-0663">Pyridoxal phosphate</keyword>
<dbReference type="GO" id="GO:0030170">
    <property type="term" value="F:pyridoxal phosphate binding"/>
    <property type="evidence" value="ECO:0007669"/>
    <property type="project" value="UniProtKB-UniRule"/>
</dbReference>
<sequence length="393" mass="41017">MSDHYYPARAVVYPGAIRHNTSVLAAAAPTSQVMTIVKADAYGHGLVPVAEAALLGGATWLGVAQTSEALALRAAGIDAPILTWLYGPDAPFEELLLAGIDISVASVDSLARVQFAAMNSGTTARIHVKVDTGLGRGGVSSLQWSDFVQSLGYAVSGQGVEVIGIWSHLAFGDEPGHPFTQQQVDALIEASSDLKRAGIDVPLRHIAASGATLREPNARLDLVRPGIATYGLTPFPEVASAEELGLEPAMRLIARLTTVKPVPAGQGVSYGHHYVTPRETVLGVVPVGYADGIPRHVSGLAGNPGAPIRVLGPDARDTSIAGRVCMDQVVIDLGPQAQEIAGDEVVLFGDPALGEPSAQDWAQAAGTINYEITTRLGPRIPRVYVAETPEGTE</sequence>
<dbReference type="EC" id="5.1.1.1" evidence="4"/>
<dbReference type="NCBIfam" id="TIGR00492">
    <property type="entry name" value="alr"/>
    <property type="match status" value="1"/>
</dbReference>
<dbReference type="OrthoDB" id="9813814at2"/>